<gene>
    <name evidence="6" type="primary">rnd</name>
    <name evidence="8" type="ORF">EV699_11519</name>
</gene>
<reference evidence="8 9" key="1">
    <citation type="submission" date="2019-03" db="EMBL/GenBank/DDBJ databases">
        <title>Genomic Encyclopedia of Type Strains, Phase IV (KMG-IV): sequencing the most valuable type-strain genomes for metagenomic binning, comparative biology and taxonomic classification.</title>
        <authorList>
            <person name="Goeker M."/>
        </authorList>
    </citation>
    <scope>NUCLEOTIDE SEQUENCE [LARGE SCALE GENOMIC DNA]</scope>
    <source>
        <strain evidence="8 9">DSM 25287</strain>
    </source>
</reference>
<comment type="function">
    <text evidence="6">Exonuclease involved in the 3' processing of various precursor tRNAs. Initiates hydrolysis at the 3'-terminus of an RNA molecule and releases 5'-mononucleotides.</text>
</comment>
<dbReference type="PANTHER" id="PTHR47649:SF1">
    <property type="entry name" value="RIBONUCLEASE D"/>
    <property type="match status" value="1"/>
</dbReference>
<dbReference type="SUPFAM" id="SSF53098">
    <property type="entry name" value="Ribonuclease H-like"/>
    <property type="match status" value="1"/>
</dbReference>
<dbReference type="SMART" id="SM00341">
    <property type="entry name" value="HRDC"/>
    <property type="match status" value="1"/>
</dbReference>
<dbReference type="EC" id="3.1.13.5" evidence="6"/>
<dbReference type="SMART" id="SM00474">
    <property type="entry name" value="35EXOc"/>
    <property type="match status" value="1"/>
</dbReference>
<keyword evidence="2 6" id="KW-0819">tRNA processing</keyword>
<keyword evidence="5 6" id="KW-0269">Exonuclease</keyword>
<dbReference type="InterPro" id="IPR044876">
    <property type="entry name" value="HRDC_dom_sf"/>
</dbReference>
<dbReference type="Gene3D" id="1.10.150.80">
    <property type="entry name" value="HRDC domain"/>
    <property type="match status" value="2"/>
</dbReference>
<accession>A0A4R2L1S1</accession>
<keyword evidence="4 6" id="KW-0378">Hydrolase</keyword>
<evidence type="ECO:0000259" key="7">
    <source>
        <dbReference type="PROSITE" id="PS50967"/>
    </source>
</evidence>
<organism evidence="8 9">
    <name type="scientific">Plasticicumulans lactativorans</name>
    <dbReference type="NCBI Taxonomy" id="1133106"/>
    <lineage>
        <taxon>Bacteria</taxon>
        <taxon>Pseudomonadati</taxon>
        <taxon>Pseudomonadota</taxon>
        <taxon>Gammaproteobacteria</taxon>
        <taxon>Candidatus Competibacteraceae</taxon>
        <taxon>Plasticicumulans</taxon>
    </lineage>
</organism>
<dbReference type="InterPro" id="IPR036397">
    <property type="entry name" value="RNaseH_sf"/>
</dbReference>
<dbReference type="AlphaFoldDB" id="A0A4R2L1S1"/>
<comment type="cofactor">
    <cofactor evidence="6">
        <name>a divalent metal cation</name>
        <dbReference type="ChEBI" id="CHEBI:60240"/>
    </cofactor>
</comment>
<comment type="catalytic activity">
    <reaction evidence="6">
        <text>Exonucleolytic cleavage that removes extra residues from the 3'-terminus of tRNA to produce 5'-mononucleotides.</text>
        <dbReference type="EC" id="3.1.13.5"/>
    </reaction>
</comment>
<dbReference type="GO" id="GO:0008408">
    <property type="term" value="F:3'-5' exonuclease activity"/>
    <property type="evidence" value="ECO:0007669"/>
    <property type="project" value="InterPro"/>
</dbReference>
<dbReference type="Proteomes" id="UP000295765">
    <property type="component" value="Unassembled WGS sequence"/>
</dbReference>
<dbReference type="InterPro" id="IPR012337">
    <property type="entry name" value="RNaseH-like_sf"/>
</dbReference>
<dbReference type="RefSeq" id="WP_132543766.1">
    <property type="nucleotide sequence ID" value="NZ_SLWY01000015.1"/>
</dbReference>
<dbReference type="PROSITE" id="PS50967">
    <property type="entry name" value="HRDC"/>
    <property type="match status" value="1"/>
</dbReference>
<dbReference type="OrthoDB" id="9800549at2"/>
<keyword evidence="1 6" id="KW-0963">Cytoplasm</keyword>
<dbReference type="HAMAP" id="MF_01899">
    <property type="entry name" value="RNase_D"/>
    <property type="match status" value="1"/>
</dbReference>
<evidence type="ECO:0000256" key="5">
    <source>
        <dbReference type="ARBA" id="ARBA00022839"/>
    </source>
</evidence>
<feature type="domain" description="HRDC" evidence="7">
    <location>
        <begin position="210"/>
        <end position="290"/>
    </location>
</feature>
<dbReference type="Pfam" id="PF00570">
    <property type="entry name" value="HRDC"/>
    <property type="match status" value="1"/>
</dbReference>
<comment type="subcellular location">
    <subcellularLocation>
        <location evidence="6">Cytoplasm</location>
    </subcellularLocation>
</comment>
<dbReference type="InterPro" id="IPR002562">
    <property type="entry name" value="3'-5'_exonuclease_dom"/>
</dbReference>
<protein>
    <recommendedName>
        <fullName evidence="6">Ribonuclease D</fullName>
        <shortName evidence="6">RNase D</shortName>
        <ecNumber evidence="6">3.1.13.5</ecNumber>
    </recommendedName>
</protein>
<keyword evidence="9" id="KW-1185">Reference proteome</keyword>
<dbReference type="GO" id="GO:0005737">
    <property type="term" value="C:cytoplasm"/>
    <property type="evidence" value="ECO:0007669"/>
    <property type="project" value="UniProtKB-SubCell"/>
</dbReference>
<dbReference type="CDD" id="cd06142">
    <property type="entry name" value="RNaseD_exo"/>
    <property type="match status" value="1"/>
</dbReference>
<evidence type="ECO:0000256" key="6">
    <source>
        <dbReference type="HAMAP-Rule" id="MF_01899"/>
    </source>
</evidence>
<name>A0A4R2L1S1_9GAMM</name>
<dbReference type="Gene3D" id="3.30.420.10">
    <property type="entry name" value="Ribonuclease H-like superfamily/Ribonuclease H"/>
    <property type="match status" value="1"/>
</dbReference>
<dbReference type="GO" id="GO:0033890">
    <property type="term" value="F:ribonuclease D activity"/>
    <property type="evidence" value="ECO:0007669"/>
    <property type="project" value="UniProtKB-UniRule"/>
</dbReference>
<dbReference type="EMBL" id="SLWY01000015">
    <property type="protein sequence ID" value="TCO80243.1"/>
    <property type="molecule type" value="Genomic_DNA"/>
</dbReference>
<dbReference type="NCBIfam" id="TIGR01388">
    <property type="entry name" value="rnd"/>
    <property type="match status" value="1"/>
</dbReference>
<comment type="similarity">
    <text evidence="6">Belongs to the RNase D family.</text>
</comment>
<evidence type="ECO:0000256" key="3">
    <source>
        <dbReference type="ARBA" id="ARBA00022722"/>
    </source>
</evidence>
<dbReference type="GO" id="GO:0042780">
    <property type="term" value="P:tRNA 3'-end processing"/>
    <property type="evidence" value="ECO:0007669"/>
    <property type="project" value="UniProtKB-UniRule"/>
</dbReference>
<evidence type="ECO:0000256" key="4">
    <source>
        <dbReference type="ARBA" id="ARBA00022801"/>
    </source>
</evidence>
<dbReference type="PANTHER" id="PTHR47649">
    <property type="entry name" value="RIBONUCLEASE D"/>
    <property type="match status" value="1"/>
</dbReference>
<dbReference type="InterPro" id="IPR051086">
    <property type="entry name" value="RNase_D-like"/>
</dbReference>
<sequence>MTSLYIDSPAELLALLPRMRAAPWVALDTEFMRERTFFPQLCLLQVAGPDYVACIDPLRLDSLEPLFEVLLDPHIVKVLHAAHQDLEVIHHACGRLPAPVFDTQVAAALLGAGEQIGYAALVQDLLGVTLDKSQSRTDWARRPLHPAQIAYAADDVRYLREVFARQQAELARRGRSDWLTEDCAALVDPARYTEEPEQAWHRVKGHQNLRGVQLAVLRALAAWREQRANTANRPRRWIVADDTLLELARRSPADLDALARIGGVEAGLLQRHGEHLLDLIATARAEPRTLWPSVTPRRLPGGAQAAQLDALQRVVQAQAGELGIAPSLLASRRDLERLVDGARDVPLLRGWRARVAGQAALALLSAADAGPVAVPAPADGRPDQAS</sequence>
<keyword evidence="3 6" id="KW-0540">Nuclease</keyword>
<evidence type="ECO:0000256" key="2">
    <source>
        <dbReference type="ARBA" id="ARBA00022694"/>
    </source>
</evidence>
<dbReference type="InterPro" id="IPR006292">
    <property type="entry name" value="RNase_D"/>
</dbReference>
<dbReference type="GO" id="GO:0000166">
    <property type="term" value="F:nucleotide binding"/>
    <property type="evidence" value="ECO:0007669"/>
    <property type="project" value="InterPro"/>
</dbReference>
<proteinExistence type="inferred from homology"/>
<dbReference type="Pfam" id="PF01612">
    <property type="entry name" value="DNA_pol_A_exo1"/>
    <property type="match status" value="1"/>
</dbReference>
<comment type="caution">
    <text evidence="8">The sequence shown here is derived from an EMBL/GenBank/DDBJ whole genome shotgun (WGS) entry which is preliminary data.</text>
</comment>
<evidence type="ECO:0000313" key="9">
    <source>
        <dbReference type="Proteomes" id="UP000295765"/>
    </source>
</evidence>
<evidence type="ECO:0000256" key="1">
    <source>
        <dbReference type="ARBA" id="ARBA00022490"/>
    </source>
</evidence>
<evidence type="ECO:0000313" key="8">
    <source>
        <dbReference type="EMBL" id="TCO80243.1"/>
    </source>
</evidence>
<dbReference type="InterPro" id="IPR002121">
    <property type="entry name" value="HRDC_dom"/>
</dbReference>
<dbReference type="GO" id="GO:0003676">
    <property type="term" value="F:nucleic acid binding"/>
    <property type="evidence" value="ECO:0007669"/>
    <property type="project" value="InterPro"/>
</dbReference>
<dbReference type="SUPFAM" id="SSF47819">
    <property type="entry name" value="HRDC-like"/>
    <property type="match status" value="2"/>
</dbReference>
<dbReference type="InterPro" id="IPR010997">
    <property type="entry name" value="HRDC-like_sf"/>
</dbReference>